<evidence type="ECO:0000256" key="2">
    <source>
        <dbReference type="ARBA" id="ARBA00007951"/>
    </source>
</evidence>
<dbReference type="PRINTS" id="PR00741">
    <property type="entry name" value="GLHYDRLASE29"/>
</dbReference>
<dbReference type="RefSeq" id="WP_264489430.1">
    <property type="nucleotide sequence ID" value="NZ_JAPDDT010000013.1"/>
</dbReference>
<gene>
    <name evidence="9" type="ORF">OKA05_22375</name>
</gene>
<dbReference type="SMART" id="SM00812">
    <property type="entry name" value="Alpha_L_fucos"/>
    <property type="match status" value="1"/>
</dbReference>
<feature type="signal peptide" evidence="7">
    <location>
        <begin position="1"/>
        <end position="22"/>
    </location>
</feature>
<feature type="chain" id="PRO_5047294156" description="alpha-L-fucosidase" evidence="7">
    <location>
        <begin position="23"/>
        <end position="612"/>
    </location>
</feature>
<sequence length="612" mass="67327">MVLQRWVVGTAASLLLAVPSHASESEDEVDPEMLPFAGSAEWRADHEQRTKWFREARFGMMIHLGLYSAAGGYWPPDPANGRAFEQPQSERIRTWASVSEPDYGRALKPLFSPEPGCTEAWATLAKEAGMRYAVFTAKHHEGYTLFNSKAEYSAHNPVSGSTNISPPGRDLFREYADSFRRAGVVPGVYYSLIDWQYPDPARYRRYLHQHLAELASGYGPLGVLWVDYSSSGNEGAHWGTRSILDIWRTHQPGVVINNRFWSGLENPNGDFLTPDRYVPRGSYSGRLFEASHTLSRSFGYRHREDSWKSPAEVIRLLSEVASKGGNLLLNVGPDAKGRIPEPAVATLRAVGAWLQTHGEAIYGTTASPLPEPPFKGRITLSADGRPTTLYCHLNEWPEGGLLSIEGLETPCSSATLLGGGTVRVEQSKGGPPVIHLPTSPPDPDDPLPVVALRLDGTPVFDSSPYPRQAVDRSITLSATQAILAPSVTATNPMRLEESHIGFWSDTGESVWFPFVLRSPSAPGTQGPGKFDVYLDSAVGPDSGGEVEIRLLDQTIHHRLTPYDHWRDFRRVKVGTIALSQPGLMSLHVRPLSIQGIGLMNLRSIKLVPVVDE</sequence>
<dbReference type="InterPro" id="IPR057739">
    <property type="entry name" value="Glyco_hydro_29_N"/>
</dbReference>
<dbReference type="PANTHER" id="PTHR10030">
    <property type="entry name" value="ALPHA-L-FUCOSIDASE"/>
    <property type="match status" value="1"/>
</dbReference>
<comment type="caution">
    <text evidence="9">The sequence shown here is derived from an EMBL/GenBank/DDBJ whole genome shotgun (WGS) entry which is preliminary data.</text>
</comment>
<dbReference type="EC" id="3.2.1.51" evidence="3"/>
<evidence type="ECO:0000256" key="4">
    <source>
        <dbReference type="ARBA" id="ARBA00022729"/>
    </source>
</evidence>
<name>A0ABT3GPE2_9BACT</name>
<dbReference type="InterPro" id="IPR017853">
    <property type="entry name" value="GH"/>
</dbReference>
<evidence type="ECO:0000313" key="10">
    <source>
        <dbReference type="Proteomes" id="UP001320876"/>
    </source>
</evidence>
<dbReference type="InterPro" id="IPR016286">
    <property type="entry name" value="FUC_metazoa-typ"/>
</dbReference>
<evidence type="ECO:0000256" key="6">
    <source>
        <dbReference type="ARBA" id="ARBA00023295"/>
    </source>
</evidence>
<protein>
    <recommendedName>
        <fullName evidence="3">alpha-L-fucosidase</fullName>
        <ecNumber evidence="3">3.2.1.51</ecNumber>
    </recommendedName>
</protein>
<feature type="domain" description="Glycoside hydrolase family 29 N-terminal" evidence="8">
    <location>
        <begin position="45"/>
        <end position="359"/>
    </location>
</feature>
<reference evidence="9 10" key="1">
    <citation type="submission" date="2022-10" db="EMBL/GenBank/DDBJ databases">
        <title>Luteolibacter arcticus strain CCTCC AB 2014275, whole genome shotgun sequencing project.</title>
        <authorList>
            <person name="Zhao G."/>
            <person name="Shen L."/>
        </authorList>
    </citation>
    <scope>NUCLEOTIDE SEQUENCE [LARGE SCALE GENOMIC DNA]</scope>
    <source>
        <strain evidence="9 10">CCTCC AB 2014275</strain>
    </source>
</reference>
<evidence type="ECO:0000256" key="7">
    <source>
        <dbReference type="SAM" id="SignalP"/>
    </source>
</evidence>
<keyword evidence="10" id="KW-1185">Reference proteome</keyword>
<dbReference type="Proteomes" id="UP001320876">
    <property type="component" value="Unassembled WGS sequence"/>
</dbReference>
<comment type="similarity">
    <text evidence="2">Belongs to the glycosyl hydrolase 29 family.</text>
</comment>
<comment type="function">
    <text evidence="1">Alpha-L-fucosidase is responsible for hydrolyzing the alpha-1,6-linked fucose joined to the reducing-end N-acetylglucosamine of the carbohydrate moieties of glycoproteins.</text>
</comment>
<dbReference type="InterPro" id="IPR000933">
    <property type="entry name" value="Glyco_hydro_29"/>
</dbReference>
<evidence type="ECO:0000259" key="8">
    <source>
        <dbReference type="Pfam" id="PF01120"/>
    </source>
</evidence>
<dbReference type="Pfam" id="PF01120">
    <property type="entry name" value="Alpha_L_fucos"/>
    <property type="match status" value="1"/>
</dbReference>
<dbReference type="SUPFAM" id="SSF51445">
    <property type="entry name" value="(Trans)glycosidases"/>
    <property type="match status" value="1"/>
</dbReference>
<evidence type="ECO:0000256" key="1">
    <source>
        <dbReference type="ARBA" id="ARBA00004071"/>
    </source>
</evidence>
<evidence type="ECO:0000313" key="9">
    <source>
        <dbReference type="EMBL" id="MCW1925323.1"/>
    </source>
</evidence>
<organism evidence="9 10">
    <name type="scientific">Luteolibacter arcticus</name>
    <dbReference type="NCBI Taxonomy" id="1581411"/>
    <lineage>
        <taxon>Bacteria</taxon>
        <taxon>Pseudomonadati</taxon>
        <taxon>Verrucomicrobiota</taxon>
        <taxon>Verrucomicrobiia</taxon>
        <taxon>Verrucomicrobiales</taxon>
        <taxon>Verrucomicrobiaceae</taxon>
        <taxon>Luteolibacter</taxon>
    </lineage>
</organism>
<dbReference type="EMBL" id="JAPDDT010000013">
    <property type="protein sequence ID" value="MCW1925323.1"/>
    <property type="molecule type" value="Genomic_DNA"/>
</dbReference>
<keyword evidence="4 7" id="KW-0732">Signal</keyword>
<evidence type="ECO:0000256" key="5">
    <source>
        <dbReference type="ARBA" id="ARBA00022801"/>
    </source>
</evidence>
<dbReference type="PANTHER" id="PTHR10030:SF37">
    <property type="entry name" value="ALPHA-L-FUCOSIDASE-RELATED"/>
    <property type="match status" value="1"/>
</dbReference>
<evidence type="ECO:0000256" key="3">
    <source>
        <dbReference type="ARBA" id="ARBA00012662"/>
    </source>
</evidence>
<accession>A0ABT3GPE2</accession>
<proteinExistence type="inferred from homology"/>
<keyword evidence="5" id="KW-0378">Hydrolase</keyword>
<keyword evidence="6" id="KW-0326">Glycosidase</keyword>
<dbReference type="Gene3D" id="3.20.20.80">
    <property type="entry name" value="Glycosidases"/>
    <property type="match status" value="1"/>
</dbReference>